<organism evidence="15 16">
    <name type="scientific">Kiloniella litopenaei</name>
    <dbReference type="NCBI Taxonomy" id="1549748"/>
    <lineage>
        <taxon>Bacteria</taxon>
        <taxon>Pseudomonadati</taxon>
        <taxon>Pseudomonadota</taxon>
        <taxon>Alphaproteobacteria</taxon>
        <taxon>Rhodospirillales</taxon>
        <taxon>Kiloniellaceae</taxon>
        <taxon>Kiloniella</taxon>
    </lineage>
</organism>
<evidence type="ECO:0000256" key="13">
    <source>
        <dbReference type="HAMAP-Rule" id="MF_00409"/>
    </source>
</evidence>
<keyword evidence="6 13" id="KW-0441">Lipid A biosynthesis</keyword>
<dbReference type="RefSeq" id="WP_046503820.1">
    <property type="nucleotide sequence ID" value="NZ_LANI01000003.1"/>
</dbReference>
<dbReference type="PATRIC" id="fig|1549748.8.peg.2481"/>
<reference evidence="15 16" key="1">
    <citation type="submission" date="2015-03" db="EMBL/GenBank/DDBJ databases">
        <title>Genome sequence of Kiloniella sp. P1-1, isolated from the gut microflora of Pacific white shrimp, Penaeus vannamei.</title>
        <authorList>
            <person name="Shao Z."/>
            <person name="Wang L."/>
            <person name="Li X."/>
        </authorList>
    </citation>
    <scope>NUCLEOTIDE SEQUENCE [LARGE SCALE GENOMIC DNA]</scope>
    <source>
        <strain evidence="15 16">P1-1</strain>
    </source>
</reference>
<evidence type="ECO:0000256" key="2">
    <source>
        <dbReference type="ARBA" id="ARBA00004870"/>
    </source>
</evidence>
<evidence type="ECO:0000256" key="10">
    <source>
        <dbReference type="ARBA" id="ARBA00022840"/>
    </source>
</evidence>
<comment type="similarity">
    <text evidence="13">Belongs to the LpxK family.</text>
</comment>
<dbReference type="STRING" id="1549748.WH95_04985"/>
<gene>
    <name evidence="13" type="primary">lpxK</name>
    <name evidence="15" type="ORF">WH95_04985</name>
</gene>
<comment type="function">
    <text evidence="1 13">Transfers the gamma-phosphate of ATP to the 4'-position of a tetraacyldisaccharide 1-phosphate intermediate (termed DS-1-P) to form tetraacyldisaccharide 1,4'-bis-phosphate (lipid IVA).</text>
</comment>
<dbReference type="InterPro" id="IPR003758">
    <property type="entry name" value="LpxK"/>
</dbReference>
<comment type="catalytic activity">
    <reaction evidence="13">
        <text>a lipid A disaccharide + ATP = a lipid IVA + ADP + H(+)</text>
        <dbReference type="Rhea" id="RHEA:67840"/>
        <dbReference type="ChEBI" id="CHEBI:15378"/>
        <dbReference type="ChEBI" id="CHEBI:30616"/>
        <dbReference type="ChEBI" id="CHEBI:176343"/>
        <dbReference type="ChEBI" id="CHEBI:176425"/>
        <dbReference type="ChEBI" id="CHEBI:456216"/>
        <dbReference type="EC" id="2.7.1.130"/>
    </reaction>
</comment>
<name>A0A0M2R7D6_9PROT</name>
<evidence type="ECO:0000256" key="14">
    <source>
        <dbReference type="SAM" id="Phobius"/>
    </source>
</evidence>
<dbReference type="GO" id="GO:0005524">
    <property type="term" value="F:ATP binding"/>
    <property type="evidence" value="ECO:0007669"/>
    <property type="project" value="UniProtKB-UniRule"/>
</dbReference>
<proteinExistence type="inferred from homology"/>
<evidence type="ECO:0000256" key="5">
    <source>
        <dbReference type="ARBA" id="ARBA00022516"/>
    </source>
</evidence>
<keyword evidence="5 13" id="KW-0444">Lipid biosynthesis</keyword>
<dbReference type="NCBIfam" id="TIGR00682">
    <property type="entry name" value="lpxK"/>
    <property type="match status" value="1"/>
</dbReference>
<accession>A0A0M2R7D6</accession>
<dbReference type="GO" id="GO:0009029">
    <property type="term" value="F:lipid-A 4'-kinase activity"/>
    <property type="evidence" value="ECO:0007669"/>
    <property type="project" value="UniProtKB-UniRule"/>
</dbReference>
<keyword evidence="16" id="KW-1185">Reference proteome</keyword>
<evidence type="ECO:0000256" key="9">
    <source>
        <dbReference type="ARBA" id="ARBA00022777"/>
    </source>
</evidence>
<dbReference type="EMBL" id="LANI01000003">
    <property type="protein sequence ID" value="KKJ77792.1"/>
    <property type="molecule type" value="Genomic_DNA"/>
</dbReference>
<keyword evidence="14" id="KW-0812">Transmembrane</keyword>
<dbReference type="PANTHER" id="PTHR42724">
    <property type="entry name" value="TETRAACYLDISACCHARIDE 4'-KINASE"/>
    <property type="match status" value="1"/>
</dbReference>
<evidence type="ECO:0000256" key="11">
    <source>
        <dbReference type="ARBA" id="ARBA00023098"/>
    </source>
</evidence>
<dbReference type="Pfam" id="PF02606">
    <property type="entry name" value="LpxK"/>
    <property type="match status" value="1"/>
</dbReference>
<dbReference type="GO" id="GO:0009245">
    <property type="term" value="P:lipid A biosynthetic process"/>
    <property type="evidence" value="ECO:0007669"/>
    <property type="project" value="UniProtKB-UniRule"/>
</dbReference>
<keyword evidence="9 13" id="KW-0418">Kinase</keyword>
<dbReference type="PANTHER" id="PTHR42724:SF1">
    <property type="entry name" value="TETRAACYLDISACCHARIDE 4'-KINASE, MITOCHONDRIAL-RELATED"/>
    <property type="match status" value="1"/>
</dbReference>
<dbReference type="GO" id="GO:0009244">
    <property type="term" value="P:lipopolysaccharide core region biosynthetic process"/>
    <property type="evidence" value="ECO:0007669"/>
    <property type="project" value="TreeGrafter"/>
</dbReference>
<evidence type="ECO:0000256" key="7">
    <source>
        <dbReference type="ARBA" id="ARBA00022679"/>
    </source>
</evidence>
<comment type="caution">
    <text evidence="15">The sequence shown here is derived from an EMBL/GenBank/DDBJ whole genome shotgun (WGS) entry which is preliminary data.</text>
</comment>
<evidence type="ECO:0000256" key="3">
    <source>
        <dbReference type="ARBA" id="ARBA00012071"/>
    </source>
</evidence>
<keyword evidence="7 13" id="KW-0808">Transferase</keyword>
<dbReference type="InterPro" id="IPR027417">
    <property type="entry name" value="P-loop_NTPase"/>
</dbReference>
<evidence type="ECO:0000256" key="1">
    <source>
        <dbReference type="ARBA" id="ARBA00002274"/>
    </source>
</evidence>
<sequence>MQTPEFWNNRGFISTLLLPLSGFYYLGSILRQKLATPTKLDVPVICVGNLTAGGSGKTPITLALADMLCKMGKNPHIVSRGYGGQHEGPLRVSPAQHSARDVGDEPLMMALSKSQTPVWISRNRVDGAKAAIKESADVILLDDGFQNPALEKDLSIIVVDNKIGFSNGRLIPSGPLRESIHNGLKRADAILVIKKPDDIINPDLTAFFSEKEVSGVMITPTDTTRASELANKKVLAFAGIGYPKKFYDTLENLSVNVCKTVNFPDHHHYTIDDLNKVLSLAKDNGAEAIFTTEKDFVKVPDELKETISYLPIHAVWDNPHFINSILSKLTGTT</sequence>
<protein>
    <recommendedName>
        <fullName evidence="4 13">Tetraacyldisaccharide 4'-kinase</fullName>
        <ecNumber evidence="3 13">2.7.1.130</ecNumber>
    </recommendedName>
    <alternativeName>
        <fullName evidence="12 13">Lipid A 4'-kinase</fullName>
    </alternativeName>
</protein>
<evidence type="ECO:0000256" key="12">
    <source>
        <dbReference type="ARBA" id="ARBA00029757"/>
    </source>
</evidence>
<keyword evidence="8 13" id="KW-0547">Nucleotide-binding</keyword>
<evidence type="ECO:0000313" key="15">
    <source>
        <dbReference type="EMBL" id="KKJ77792.1"/>
    </source>
</evidence>
<dbReference type="SUPFAM" id="SSF52540">
    <property type="entry name" value="P-loop containing nucleoside triphosphate hydrolases"/>
    <property type="match status" value="1"/>
</dbReference>
<keyword evidence="11 13" id="KW-0443">Lipid metabolism</keyword>
<keyword evidence="14" id="KW-0472">Membrane</keyword>
<dbReference type="UniPathway" id="UPA00359">
    <property type="reaction ID" value="UER00482"/>
</dbReference>
<comment type="pathway">
    <text evidence="2 13">Glycolipid biosynthesis; lipid IV(A) biosynthesis; lipid IV(A) from (3R)-3-hydroxytetradecanoyl-[acyl-carrier-protein] and UDP-N-acetyl-alpha-D-glucosamine: step 6/6.</text>
</comment>
<dbReference type="GO" id="GO:0005886">
    <property type="term" value="C:plasma membrane"/>
    <property type="evidence" value="ECO:0007669"/>
    <property type="project" value="TreeGrafter"/>
</dbReference>
<feature type="transmembrane region" description="Helical" evidence="14">
    <location>
        <begin position="12"/>
        <end position="30"/>
    </location>
</feature>
<dbReference type="HAMAP" id="MF_00409">
    <property type="entry name" value="LpxK"/>
    <property type="match status" value="1"/>
</dbReference>
<dbReference type="EC" id="2.7.1.130" evidence="3 13"/>
<evidence type="ECO:0000256" key="4">
    <source>
        <dbReference type="ARBA" id="ARBA00016436"/>
    </source>
</evidence>
<feature type="binding site" evidence="13">
    <location>
        <begin position="51"/>
        <end position="58"/>
    </location>
    <ligand>
        <name>ATP</name>
        <dbReference type="ChEBI" id="CHEBI:30616"/>
    </ligand>
</feature>
<dbReference type="Proteomes" id="UP000034491">
    <property type="component" value="Unassembled WGS sequence"/>
</dbReference>
<evidence type="ECO:0000256" key="8">
    <source>
        <dbReference type="ARBA" id="ARBA00022741"/>
    </source>
</evidence>
<dbReference type="AlphaFoldDB" id="A0A0M2R7D6"/>
<keyword evidence="14" id="KW-1133">Transmembrane helix</keyword>
<dbReference type="CDD" id="cd01983">
    <property type="entry name" value="SIMIBI"/>
    <property type="match status" value="1"/>
</dbReference>
<evidence type="ECO:0000256" key="6">
    <source>
        <dbReference type="ARBA" id="ARBA00022556"/>
    </source>
</evidence>
<evidence type="ECO:0000313" key="16">
    <source>
        <dbReference type="Proteomes" id="UP000034491"/>
    </source>
</evidence>
<keyword evidence="10 13" id="KW-0067">ATP-binding</keyword>
<dbReference type="OrthoDB" id="9766423at2"/>